<organism evidence="1 2">
    <name type="scientific">Helicobacter jaachi</name>
    <dbReference type="NCBI Taxonomy" id="1677920"/>
    <lineage>
        <taxon>Bacteria</taxon>
        <taxon>Pseudomonadati</taxon>
        <taxon>Campylobacterota</taxon>
        <taxon>Epsilonproteobacteria</taxon>
        <taxon>Campylobacterales</taxon>
        <taxon>Helicobacteraceae</taxon>
        <taxon>Helicobacter</taxon>
    </lineage>
</organism>
<dbReference type="EMBL" id="JRPR02000009">
    <property type="protein sequence ID" value="TLD95393.1"/>
    <property type="molecule type" value="Genomic_DNA"/>
</dbReference>
<protein>
    <submittedName>
        <fullName evidence="1">Uncharacterized protein</fullName>
    </submittedName>
</protein>
<dbReference type="AlphaFoldDB" id="A0A4U8T760"/>
<dbReference type="Proteomes" id="UP000029733">
    <property type="component" value="Unassembled WGS sequence"/>
</dbReference>
<proteinExistence type="predicted"/>
<evidence type="ECO:0000313" key="1">
    <source>
        <dbReference type="EMBL" id="TLD95393.1"/>
    </source>
</evidence>
<reference evidence="1 2" key="1">
    <citation type="journal article" date="2014" name="Genome Announc.">
        <title>Draft genome sequences of eight enterohepatic helicobacter species isolated from both laboratory and wild rodents.</title>
        <authorList>
            <person name="Sheh A."/>
            <person name="Shen Z."/>
            <person name="Fox J.G."/>
        </authorList>
    </citation>
    <scope>NUCLEOTIDE SEQUENCE [LARGE SCALE GENOMIC DNA]</scope>
    <source>
        <strain evidence="1 2">MIT 09-6949</strain>
    </source>
</reference>
<dbReference type="RefSeq" id="WP_034354054.1">
    <property type="nucleotide sequence ID" value="NZ_JRPR02000009.1"/>
</dbReference>
<sequence>MLKIFKRAKYGNKRAEYIRGLNASYHSAYFWVNPCGEICQRRKSADLVAEIDTKAFYQVYKVVDLVAR</sequence>
<accession>A0A4U8T760</accession>
<gene>
    <name evidence="1" type="ORF">LS71_008275</name>
</gene>
<dbReference type="STRING" id="1677920.LS71_04170"/>
<keyword evidence="2" id="KW-1185">Reference proteome</keyword>
<comment type="caution">
    <text evidence="1">The sequence shown here is derived from an EMBL/GenBank/DDBJ whole genome shotgun (WGS) entry which is preliminary data.</text>
</comment>
<evidence type="ECO:0000313" key="2">
    <source>
        <dbReference type="Proteomes" id="UP000029733"/>
    </source>
</evidence>
<name>A0A4U8T760_9HELI</name>